<protein>
    <submittedName>
        <fullName evidence="1">Uncharacterized protein</fullName>
    </submittedName>
</protein>
<organism evidence="1 2">
    <name type="scientific">Chitinophaga horti</name>
    <dbReference type="NCBI Taxonomy" id="2920382"/>
    <lineage>
        <taxon>Bacteria</taxon>
        <taxon>Pseudomonadati</taxon>
        <taxon>Bacteroidota</taxon>
        <taxon>Chitinophagia</taxon>
        <taxon>Chitinophagales</taxon>
        <taxon>Chitinophagaceae</taxon>
        <taxon>Chitinophaga</taxon>
    </lineage>
</organism>
<proteinExistence type="predicted"/>
<evidence type="ECO:0000313" key="2">
    <source>
        <dbReference type="Proteomes" id="UP001162741"/>
    </source>
</evidence>
<gene>
    <name evidence="1" type="ORF">MKQ68_13435</name>
</gene>
<reference evidence="1" key="1">
    <citation type="submission" date="2022-10" db="EMBL/GenBank/DDBJ databases">
        <title>Chitinophaga sp. nov., isolated from soil.</title>
        <authorList>
            <person name="Jeon C.O."/>
        </authorList>
    </citation>
    <scope>NUCLEOTIDE SEQUENCE</scope>
    <source>
        <strain evidence="1">R8</strain>
    </source>
</reference>
<name>A0ABY6IV71_9BACT</name>
<sequence>MAIQTGIFPFTGKLGNVIGYNYRGKSCMRSMPAFVKQTTATRQAARDFGTASRCARILRHALENVADLTYDTTFGNRLNRAMGEVLRADRTHKRGRRTMCYGDLSRLNGLRVNANTFVHDDIEIVRHFDGAVSVSVTNPCSYLAPKATALQYRAIALVPDFNLGTCTAVVSGSVLFNPAAPQQGVELHLPVPADKQVIILLEVTCYNANGPMRMKYFNALDVMAVMPPMKPAPRTKKQPRVRDRGARNTAAVSLPVIVASRFPPG</sequence>
<dbReference type="Proteomes" id="UP001162741">
    <property type="component" value="Chromosome"/>
</dbReference>
<accession>A0ABY6IV71</accession>
<dbReference type="RefSeq" id="WP_264279575.1">
    <property type="nucleotide sequence ID" value="NZ_CP107006.1"/>
</dbReference>
<evidence type="ECO:0000313" key="1">
    <source>
        <dbReference type="EMBL" id="UYQ91096.1"/>
    </source>
</evidence>
<dbReference type="EMBL" id="CP107006">
    <property type="protein sequence ID" value="UYQ91096.1"/>
    <property type="molecule type" value="Genomic_DNA"/>
</dbReference>
<keyword evidence="2" id="KW-1185">Reference proteome</keyword>